<evidence type="ECO:0000313" key="2">
    <source>
        <dbReference type="Proteomes" id="UP000007148"/>
    </source>
</evidence>
<accession>G4T9H1</accession>
<reference evidence="1 2" key="1">
    <citation type="journal article" date="2011" name="PLoS Pathog.">
        <title>Endophytic Life Strategies Decoded by Genome and Transcriptome Analyses of the Mutualistic Root Symbiont Piriformospora indica.</title>
        <authorList>
            <person name="Zuccaro A."/>
            <person name="Lahrmann U."/>
            <person name="Guldener U."/>
            <person name="Langen G."/>
            <person name="Pfiffi S."/>
            <person name="Biedenkopf D."/>
            <person name="Wong P."/>
            <person name="Samans B."/>
            <person name="Grimm C."/>
            <person name="Basiewicz M."/>
            <person name="Murat C."/>
            <person name="Martin F."/>
            <person name="Kogel K.H."/>
        </authorList>
    </citation>
    <scope>NUCLEOTIDE SEQUENCE [LARGE SCALE GENOMIC DNA]</scope>
    <source>
        <strain evidence="1 2">DSM 11827</strain>
    </source>
</reference>
<dbReference type="HOGENOM" id="CLU_021646_2_0_1"/>
<dbReference type="OrthoDB" id="1882547at2759"/>
<dbReference type="PANTHER" id="PTHR36050">
    <property type="entry name" value="O-FUCOSYLTRANSFERASE 30"/>
    <property type="match status" value="1"/>
</dbReference>
<keyword evidence="2" id="KW-1185">Reference proteome</keyword>
<sequence length="475" mass="54076">MLAFVMTIVIAAPWIVNLLRHARRSLDLAQRRETISQSFVWTTQFNSLSTVEPSATRFLAYIPHSGFHNQRIELENAIVLAKLLNRTLVLPLARLGSHPLTYKPFDELLENYGHSDKARLSHCRHEDTSFNSTVKECRKFERYTHVSWQDIIDLQRVMGLGVGIVERWDFTPRYLQDTLGVGDGDTFWLKDSSAYHFQFHDALKGRKGGGKFHTYISIPDFAVSSERYRLVHLGTLFGTSRLSLTSRSNDQLLRKVRAAMRLANARLDSLAHTVTARMGGTDTYHAIHFRSGDGIFAERARYTAQVILANVLRHAYGVDIFSRDAFKELGLNTSVQAFQRIVLSGSLPLRRPKKIFPRRLCVRSGRTREGWQVSLSTPLFIATDAYNPRTHALLEAYRRIFPCIAFLSDFPDVAEELEELVNPLDGSPMARFFLPFLDATILSRAASFVGTPESTFSKYVKEVLWPLEHNLIVDT</sequence>
<dbReference type="Proteomes" id="UP000007148">
    <property type="component" value="Unassembled WGS sequence"/>
</dbReference>
<dbReference type="AlphaFoldDB" id="G4T9H1"/>
<comment type="caution">
    <text evidence="1">The sequence shown here is derived from an EMBL/GenBank/DDBJ whole genome shotgun (WGS) entry which is preliminary data.</text>
</comment>
<dbReference type="STRING" id="1109443.G4T9H1"/>
<evidence type="ECO:0008006" key="3">
    <source>
        <dbReference type="Google" id="ProtNLM"/>
    </source>
</evidence>
<dbReference type="PANTHER" id="PTHR36050:SF1">
    <property type="entry name" value="O-FUCOSYLTRANSFERASE 30"/>
    <property type="match status" value="1"/>
</dbReference>
<dbReference type="InParanoid" id="G4T9H1"/>
<dbReference type="EMBL" id="CAFZ01000023">
    <property type="protein sequence ID" value="CCA67967.1"/>
    <property type="molecule type" value="Genomic_DNA"/>
</dbReference>
<organism evidence="1 2">
    <name type="scientific">Serendipita indica (strain DSM 11827)</name>
    <name type="common">Root endophyte fungus</name>
    <name type="synonym">Piriformospora indica</name>
    <dbReference type="NCBI Taxonomy" id="1109443"/>
    <lineage>
        <taxon>Eukaryota</taxon>
        <taxon>Fungi</taxon>
        <taxon>Dikarya</taxon>
        <taxon>Basidiomycota</taxon>
        <taxon>Agaricomycotina</taxon>
        <taxon>Agaricomycetes</taxon>
        <taxon>Sebacinales</taxon>
        <taxon>Serendipitaceae</taxon>
        <taxon>Serendipita</taxon>
    </lineage>
</organism>
<proteinExistence type="predicted"/>
<dbReference type="GO" id="GO:0016740">
    <property type="term" value="F:transferase activity"/>
    <property type="evidence" value="ECO:0007669"/>
    <property type="project" value="UniProtKB-KW"/>
</dbReference>
<gene>
    <name evidence="1" type="ORF">PIIN_01834</name>
</gene>
<name>G4T9H1_SERID</name>
<dbReference type="GO" id="GO:0006004">
    <property type="term" value="P:fucose metabolic process"/>
    <property type="evidence" value="ECO:0007669"/>
    <property type="project" value="UniProtKB-KW"/>
</dbReference>
<evidence type="ECO:0000313" key="1">
    <source>
        <dbReference type="EMBL" id="CCA67967.1"/>
    </source>
</evidence>
<dbReference type="eggNOG" id="ENOG502QU3B">
    <property type="taxonomic scope" value="Eukaryota"/>
</dbReference>
<dbReference type="OMA" id="WRTYHGF"/>
<dbReference type="Gene3D" id="3.40.50.11350">
    <property type="match status" value="1"/>
</dbReference>
<protein>
    <recommendedName>
        <fullName evidence="3">O-fucosyltransferase family protein</fullName>
    </recommendedName>
</protein>
<dbReference type="CDD" id="cd11296">
    <property type="entry name" value="O-FucT_like"/>
    <property type="match status" value="1"/>
</dbReference>